<evidence type="ECO:0000256" key="10">
    <source>
        <dbReference type="SAM" id="MobiDB-lite"/>
    </source>
</evidence>
<keyword evidence="3" id="KW-0349">Heme</keyword>
<proteinExistence type="inferred from homology"/>
<evidence type="ECO:0000256" key="8">
    <source>
        <dbReference type="ARBA" id="ARBA00023004"/>
    </source>
</evidence>
<keyword evidence="4 9" id="KW-0285">Flavoprotein</keyword>
<sequence>MDSNKQAPQILVESQLQSDNRTSRARGIGHWNAFKKSSTYMSFMPDNRLITAAELAKHNTKEDMWMAFRSGSTAEVYDVTPFLEYHPGGPQILAEHAGTDATEPFRCAHAYISLNMISRLKKGSLVPSNRPEPSSNFLTPRMNILPPPQIGRTLPLKPTFDWYLTPDEAGIILSVKFNQELITLDSQLHAMASTKQDENEPERTILNMWILMEKAFYSLKLRLLPGLRPCLDKMEICPKSIHVRNPSACVSVGFNDVSSSQRNFSAVGSVLQEEVVEFSKLPDPDDYLDCEVIANSCNFNRIYRFIRLRWPANASHIPIPFLSHVYIRVKDSKGEEHTRPYTPTCVTLHHDAGHRIQEPLDISYFDILVKIYENGTVSRILNGVTVGSTLRVSLPQCYLSSSILVERIVNPGCADGFRPWENTCILCAGSGITPFIPLIKFLLPSFYPERRISLLWFNRCHADLVLFDDFVNFASERFKPQFWLSDEGDLFSPYHRSGTIKDIKSCQFFGKDVAMPVESTLILICGPPGFNLAAKSVTEQWGISQHNVHVL</sequence>
<feature type="compositionally biased region" description="Polar residues" evidence="10">
    <location>
        <begin position="1"/>
        <end position="20"/>
    </location>
</feature>
<dbReference type="PRINTS" id="PR00363">
    <property type="entry name" value="CYTOCHROMEB5"/>
</dbReference>
<feature type="binding site" evidence="9">
    <location>
        <position position="370"/>
    </location>
    <ligand>
        <name>FAD</name>
        <dbReference type="ChEBI" id="CHEBI:57692"/>
    </ligand>
</feature>
<feature type="domain" description="FAD-binding FR-type" evidence="12">
    <location>
        <begin position="285"/>
        <end position="404"/>
    </location>
</feature>
<comment type="similarity">
    <text evidence="2">Belongs to the flavoprotein pyridine nucleotide cytochrome reductase family.</text>
</comment>
<dbReference type="SUPFAM" id="SSF63380">
    <property type="entry name" value="Riboflavin synthase domain-like"/>
    <property type="match status" value="1"/>
</dbReference>
<dbReference type="InterPro" id="IPR036400">
    <property type="entry name" value="Cyt_B5-like_heme/steroid_sf"/>
</dbReference>
<keyword evidence="7" id="KW-0560">Oxidoreductase</keyword>
<dbReference type="Pfam" id="PF00970">
    <property type="entry name" value="FAD_binding_6"/>
    <property type="match status" value="1"/>
</dbReference>
<dbReference type="GO" id="GO:0016491">
    <property type="term" value="F:oxidoreductase activity"/>
    <property type="evidence" value="ECO:0007669"/>
    <property type="project" value="UniProtKB-KW"/>
</dbReference>
<organism evidence="13 14">
    <name type="scientific">Hymenolepis diminuta</name>
    <name type="common">Rat tapeworm</name>
    <dbReference type="NCBI Taxonomy" id="6216"/>
    <lineage>
        <taxon>Eukaryota</taxon>
        <taxon>Metazoa</taxon>
        <taxon>Spiralia</taxon>
        <taxon>Lophotrochozoa</taxon>
        <taxon>Platyhelminthes</taxon>
        <taxon>Cestoda</taxon>
        <taxon>Eucestoda</taxon>
        <taxon>Cyclophyllidea</taxon>
        <taxon>Hymenolepididae</taxon>
        <taxon>Hymenolepis</taxon>
    </lineage>
</organism>
<protein>
    <submittedName>
        <fullName evidence="13">Uncharacterized protein</fullName>
    </submittedName>
</protein>
<dbReference type="GO" id="GO:0020037">
    <property type="term" value="F:heme binding"/>
    <property type="evidence" value="ECO:0007669"/>
    <property type="project" value="InterPro"/>
</dbReference>
<dbReference type="Gene3D" id="3.40.50.80">
    <property type="entry name" value="Nucleotide-binding domain of ferredoxin-NADP reductase (FNR) module"/>
    <property type="match status" value="1"/>
</dbReference>
<dbReference type="InterPro" id="IPR017927">
    <property type="entry name" value="FAD-bd_FR_type"/>
</dbReference>
<feature type="binding site" evidence="9">
    <location>
        <position position="378"/>
    </location>
    <ligand>
        <name>FAD</name>
        <dbReference type="ChEBI" id="CHEBI:57692"/>
    </ligand>
</feature>
<dbReference type="InterPro" id="IPR018506">
    <property type="entry name" value="Cyt_B5_heme-BS"/>
</dbReference>
<gene>
    <name evidence="13" type="ORF">WMSIL1_LOCUS10474</name>
</gene>
<keyword evidence="6 9" id="KW-0274">FAD</keyword>
<feature type="binding site" evidence="9">
    <location>
        <position position="340"/>
    </location>
    <ligand>
        <name>FAD</name>
        <dbReference type="ChEBI" id="CHEBI:57692"/>
    </ligand>
</feature>
<dbReference type="PROSITE" id="PS50255">
    <property type="entry name" value="CYTOCHROME_B5_2"/>
    <property type="match status" value="1"/>
</dbReference>
<reference evidence="13 14" key="1">
    <citation type="submission" date="2019-07" db="EMBL/GenBank/DDBJ databases">
        <authorList>
            <person name="Jastrzebski P J."/>
            <person name="Paukszto L."/>
            <person name="Jastrzebski P J."/>
        </authorList>
    </citation>
    <scope>NUCLEOTIDE SEQUENCE [LARGE SCALE GENOMIC DNA]</scope>
    <source>
        <strain evidence="13 14">WMS-il1</strain>
    </source>
</reference>
<evidence type="ECO:0000256" key="6">
    <source>
        <dbReference type="ARBA" id="ARBA00022827"/>
    </source>
</evidence>
<evidence type="ECO:0000313" key="13">
    <source>
        <dbReference type="EMBL" id="VUZ51750.1"/>
    </source>
</evidence>
<dbReference type="InterPro" id="IPR001433">
    <property type="entry name" value="OxRdtase_FAD/NAD-bd"/>
</dbReference>
<dbReference type="PANTHER" id="PTHR19370:SF184">
    <property type="entry name" value="NADH-CYTOCHROME B5 REDUCTASE-LIKE"/>
    <property type="match status" value="1"/>
</dbReference>
<evidence type="ECO:0000313" key="14">
    <source>
        <dbReference type="Proteomes" id="UP000321570"/>
    </source>
</evidence>
<accession>A0A564YX29</accession>
<dbReference type="InterPro" id="IPR008333">
    <property type="entry name" value="Cbr1-like_FAD-bd_dom"/>
</dbReference>
<feature type="binding site" evidence="9">
    <location>
        <position position="341"/>
    </location>
    <ligand>
        <name>FAD</name>
        <dbReference type="ChEBI" id="CHEBI:57692"/>
    </ligand>
</feature>
<dbReference type="AlphaFoldDB" id="A0A564YX29"/>
<dbReference type="Pfam" id="PF00173">
    <property type="entry name" value="Cyt-b5"/>
    <property type="match status" value="1"/>
</dbReference>
<dbReference type="SUPFAM" id="SSF52343">
    <property type="entry name" value="Ferredoxin reductase-like, C-terminal NADP-linked domain"/>
    <property type="match status" value="1"/>
</dbReference>
<dbReference type="PRINTS" id="PR00406">
    <property type="entry name" value="CYTB5RDTASE"/>
</dbReference>
<dbReference type="PROSITE" id="PS00191">
    <property type="entry name" value="CYTOCHROME_B5_1"/>
    <property type="match status" value="1"/>
</dbReference>
<evidence type="ECO:0000259" key="11">
    <source>
        <dbReference type="PROSITE" id="PS50255"/>
    </source>
</evidence>
<evidence type="ECO:0000256" key="5">
    <source>
        <dbReference type="ARBA" id="ARBA00022723"/>
    </source>
</evidence>
<feature type="binding site" evidence="9">
    <location>
        <position position="433"/>
    </location>
    <ligand>
        <name>FAD</name>
        <dbReference type="ChEBI" id="CHEBI:57692"/>
    </ligand>
</feature>
<dbReference type="CDD" id="cd06183">
    <property type="entry name" value="cyt_b5_reduct_like"/>
    <property type="match status" value="1"/>
</dbReference>
<feature type="domain" description="Cytochrome b5 heme-binding" evidence="11">
    <location>
        <begin position="47"/>
        <end position="126"/>
    </location>
</feature>
<evidence type="ECO:0000256" key="1">
    <source>
        <dbReference type="ARBA" id="ARBA00001974"/>
    </source>
</evidence>
<evidence type="ECO:0000256" key="2">
    <source>
        <dbReference type="ARBA" id="ARBA00006105"/>
    </source>
</evidence>
<dbReference type="SUPFAM" id="SSF55856">
    <property type="entry name" value="Cytochrome b5-like heme/steroid binding domain"/>
    <property type="match status" value="1"/>
</dbReference>
<dbReference type="Pfam" id="PF00175">
    <property type="entry name" value="NAD_binding_1"/>
    <property type="match status" value="1"/>
</dbReference>
<dbReference type="Proteomes" id="UP000321570">
    <property type="component" value="Unassembled WGS sequence"/>
</dbReference>
<keyword evidence="8" id="KW-0408">Iron</keyword>
<feature type="binding site" evidence="9">
    <location>
        <position position="339"/>
    </location>
    <ligand>
        <name>FAD</name>
        <dbReference type="ChEBI" id="CHEBI:57692"/>
    </ligand>
</feature>
<evidence type="ECO:0000256" key="7">
    <source>
        <dbReference type="ARBA" id="ARBA00023002"/>
    </source>
</evidence>
<evidence type="ECO:0000259" key="12">
    <source>
        <dbReference type="PROSITE" id="PS51384"/>
    </source>
</evidence>
<evidence type="ECO:0000256" key="3">
    <source>
        <dbReference type="ARBA" id="ARBA00022617"/>
    </source>
</evidence>
<dbReference type="InterPro" id="IPR001834">
    <property type="entry name" value="CBR-like"/>
</dbReference>
<dbReference type="SMART" id="SM01117">
    <property type="entry name" value="Cyt-b5"/>
    <property type="match status" value="1"/>
</dbReference>
<dbReference type="Gene3D" id="2.40.30.10">
    <property type="entry name" value="Translation factors"/>
    <property type="match status" value="1"/>
</dbReference>
<comment type="cofactor">
    <cofactor evidence="1 9">
        <name>FAD</name>
        <dbReference type="ChEBI" id="CHEBI:57692"/>
    </cofactor>
</comment>
<feature type="region of interest" description="Disordered" evidence="10">
    <location>
        <begin position="1"/>
        <end position="23"/>
    </location>
</feature>
<keyword evidence="14" id="KW-1185">Reference proteome</keyword>
<dbReference type="InterPro" id="IPR039261">
    <property type="entry name" value="FNR_nucleotide-bd"/>
</dbReference>
<evidence type="ECO:0000256" key="4">
    <source>
        <dbReference type="ARBA" id="ARBA00022630"/>
    </source>
</evidence>
<dbReference type="EMBL" id="CABIJS010000444">
    <property type="protein sequence ID" value="VUZ51750.1"/>
    <property type="molecule type" value="Genomic_DNA"/>
</dbReference>
<dbReference type="PROSITE" id="PS51384">
    <property type="entry name" value="FAD_FR"/>
    <property type="match status" value="1"/>
</dbReference>
<dbReference type="GO" id="GO:0046872">
    <property type="term" value="F:metal ion binding"/>
    <property type="evidence" value="ECO:0007669"/>
    <property type="project" value="UniProtKB-KW"/>
</dbReference>
<dbReference type="PANTHER" id="PTHR19370">
    <property type="entry name" value="NADH-CYTOCHROME B5 REDUCTASE"/>
    <property type="match status" value="1"/>
</dbReference>
<dbReference type="Gene3D" id="3.10.120.10">
    <property type="entry name" value="Cytochrome b5-like heme/steroid binding domain"/>
    <property type="match status" value="1"/>
</dbReference>
<dbReference type="InterPro" id="IPR017938">
    <property type="entry name" value="Riboflavin_synthase-like_b-brl"/>
</dbReference>
<feature type="binding site" evidence="9">
    <location>
        <position position="377"/>
    </location>
    <ligand>
        <name>FAD</name>
        <dbReference type="ChEBI" id="CHEBI:57692"/>
    </ligand>
</feature>
<evidence type="ECO:0000256" key="9">
    <source>
        <dbReference type="PIRSR" id="PIRSR601834-1"/>
    </source>
</evidence>
<feature type="binding site" evidence="9">
    <location>
        <position position="368"/>
    </location>
    <ligand>
        <name>FAD</name>
        <dbReference type="ChEBI" id="CHEBI:57692"/>
    </ligand>
</feature>
<dbReference type="InterPro" id="IPR001199">
    <property type="entry name" value="Cyt_B5-like_heme/steroid-bd"/>
</dbReference>
<name>A0A564YX29_HYMDI</name>
<keyword evidence="5" id="KW-0479">Metal-binding</keyword>